<organism evidence="1 2">
    <name type="scientific">Acetobacter senegalensis</name>
    <dbReference type="NCBI Taxonomy" id="446692"/>
    <lineage>
        <taxon>Bacteria</taxon>
        <taxon>Pseudomonadati</taxon>
        <taxon>Pseudomonadota</taxon>
        <taxon>Alphaproteobacteria</taxon>
        <taxon>Acetobacterales</taxon>
        <taxon>Acetobacteraceae</taxon>
        <taxon>Acetobacter</taxon>
    </lineage>
</organism>
<dbReference type="EMBL" id="LHZU01000070">
    <property type="protein sequence ID" value="KXV61654.1"/>
    <property type="molecule type" value="Genomic_DNA"/>
</dbReference>
<evidence type="ECO:0000313" key="1">
    <source>
        <dbReference type="EMBL" id="KXV61654.1"/>
    </source>
</evidence>
<sequence>MTVRKPVRRPACLPARMSWRRYGRTAPHRSRSKCIKQKRRSLSPSFLCWFLMEKLRSRCGKLRRRA</sequence>
<proteinExistence type="predicted"/>
<reference evidence="1 2" key="1">
    <citation type="submission" date="2015-06" db="EMBL/GenBank/DDBJ databases">
        <title>Improved classification and identification of acetic acid bacteria using matrix-assisted laser desorption/ionization time-of-flight mass spectrometry; Gluconobacter nephelii and Gluconobacter uchimurae are later heterotypic synonyms of Gluconobacter japonicus and Gluconobacter oxydans, respectively.</title>
        <authorList>
            <person name="Li L."/>
            <person name="Cleenwerck I."/>
            <person name="De Vuyst L."/>
            <person name="Vandamme P."/>
        </authorList>
    </citation>
    <scope>NUCLEOTIDE SEQUENCE [LARGE SCALE GENOMIC DNA]</scope>
    <source>
        <strain evidence="1 2">LMG 23690</strain>
    </source>
</reference>
<evidence type="ECO:0000313" key="2">
    <source>
        <dbReference type="Proteomes" id="UP000075360"/>
    </source>
</evidence>
<comment type="caution">
    <text evidence="1">The sequence shown here is derived from an EMBL/GenBank/DDBJ whole genome shotgun (WGS) entry which is preliminary data.</text>
</comment>
<protein>
    <submittedName>
        <fullName evidence="1">Uncharacterized protein</fullName>
    </submittedName>
</protein>
<gene>
    <name evidence="1" type="ORF">AD948_00920</name>
</gene>
<accession>A0A149U8A0</accession>
<name>A0A149U8A0_9PROT</name>
<dbReference type="Proteomes" id="UP000075360">
    <property type="component" value="Unassembled WGS sequence"/>
</dbReference>
<dbReference type="AlphaFoldDB" id="A0A149U8A0"/>